<protein>
    <submittedName>
        <fullName evidence="3">AtpZ/AtpI family protein</fullName>
    </submittedName>
</protein>
<feature type="region of interest" description="Disordered" evidence="1">
    <location>
        <begin position="1"/>
        <end position="20"/>
    </location>
</feature>
<keyword evidence="2" id="KW-1133">Transmembrane helix</keyword>
<name>A0A953HV22_9BACT</name>
<dbReference type="InterPro" id="IPR032820">
    <property type="entry name" value="ATPase_put"/>
</dbReference>
<accession>A0A953HV22</accession>
<dbReference type="Pfam" id="PF09527">
    <property type="entry name" value="ATPase_gene1"/>
    <property type="match status" value="1"/>
</dbReference>
<dbReference type="InterPro" id="IPR011744">
    <property type="entry name" value="ATPase_gene1"/>
</dbReference>
<sequence length="107" mass="12133">MKKERPTMQRSFSKEIGDKADRKLKAQKEKPRAWSGFGLFGIIGWSVVVPTLLGAALGVWLDKRYPQPFSWTLSLLVAGLIAGLAMAWNWVEKENQEINKKTNQDDD</sequence>
<reference evidence="3" key="1">
    <citation type="submission" date="2021-06" db="EMBL/GenBank/DDBJ databases">
        <title>44 bacteria genomes isolated from Dapeng, Shenzhen.</title>
        <authorList>
            <person name="Zheng W."/>
            <person name="Yu S."/>
            <person name="Huang Y."/>
        </authorList>
    </citation>
    <scope>NUCLEOTIDE SEQUENCE</scope>
    <source>
        <strain evidence="3">DP5N28-2</strain>
    </source>
</reference>
<feature type="transmembrane region" description="Helical" evidence="2">
    <location>
        <begin position="69"/>
        <end position="91"/>
    </location>
</feature>
<evidence type="ECO:0000256" key="2">
    <source>
        <dbReference type="SAM" id="Phobius"/>
    </source>
</evidence>
<evidence type="ECO:0000313" key="4">
    <source>
        <dbReference type="Proteomes" id="UP000753961"/>
    </source>
</evidence>
<keyword evidence="2" id="KW-0812">Transmembrane</keyword>
<evidence type="ECO:0000313" key="3">
    <source>
        <dbReference type="EMBL" id="MBY5958985.1"/>
    </source>
</evidence>
<dbReference type="AlphaFoldDB" id="A0A953HV22"/>
<dbReference type="RefSeq" id="WP_222580522.1">
    <property type="nucleotide sequence ID" value="NZ_JAHVHU010000011.1"/>
</dbReference>
<comment type="caution">
    <text evidence="3">The sequence shown here is derived from an EMBL/GenBank/DDBJ whole genome shotgun (WGS) entry which is preliminary data.</text>
</comment>
<keyword evidence="2" id="KW-0472">Membrane</keyword>
<dbReference type="Proteomes" id="UP000753961">
    <property type="component" value="Unassembled WGS sequence"/>
</dbReference>
<evidence type="ECO:0000256" key="1">
    <source>
        <dbReference type="SAM" id="MobiDB-lite"/>
    </source>
</evidence>
<keyword evidence="4" id="KW-1185">Reference proteome</keyword>
<organism evidence="3 4">
    <name type="scientific">Membranihabitans marinus</name>
    <dbReference type="NCBI Taxonomy" id="1227546"/>
    <lineage>
        <taxon>Bacteria</taxon>
        <taxon>Pseudomonadati</taxon>
        <taxon>Bacteroidota</taxon>
        <taxon>Saprospiria</taxon>
        <taxon>Saprospirales</taxon>
        <taxon>Saprospiraceae</taxon>
        <taxon>Membranihabitans</taxon>
    </lineage>
</organism>
<dbReference type="EMBL" id="JAHVHU010000011">
    <property type="protein sequence ID" value="MBY5958985.1"/>
    <property type="molecule type" value="Genomic_DNA"/>
</dbReference>
<dbReference type="NCBIfam" id="TIGR02230">
    <property type="entry name" value="ATPase_gene1"/>
    <property type="match status" value="1"/>
</dbReference>
<gene>
    <name evidence="3" type="ORF">KUV50_12610</name>
</gene>
<feature type="transmembrane region" description="Helical" evidence="2">
    <location>
        <begin position="33"/>
        <end position="57"/>
    </location>
</feature>
<proteinExistence type="predicted"/>